<dbReference type="Gene3D" id="3.40.5.100">
    <property type="match status" value="1"/>
</dbReference>
<evidence type="ECO:0000256" key="4">
    <source>
        <dbReference type="ARBA" id="ARBA00047941"/>
    </source>
</evidence>
<dbReference type="GO" id="GO:0030791">
    <property type="term" value="F:arsenite methyltransferase activity"/>
    <property type="evidence" value="ECO:0007669"/>
    <property type="project" value="UniProtKB-EC"/>
</dbReference>
<evidence type="ECO:0000256" key="3">
    <source>
        <dbReference type="ARBA" id="ARBA00034545"/>
    </source>
</evidence>
<name>A0AAD7WAV9_9TELE</name>
<evidence type="ECO:0000256" key="5">
    <source>
        <dbReference type="ARBA" id="ARBA00047943"/>
    </source>
</evidence>
<evidence type="ECO:0000256" key="1">
    <source>
        <dbReference type="ARBA" id="ARBA00034487"/>
    </source>
</evidence>
<protein>
    <recommendedName>
        <fullName evidence="3">Arsenite methyltransferase</fullName>
        <ecNumber evidence="2">2.1.1.137</ecNumber>
    </recommendedName>
</protein>
<dbReference type="PANTHER" id="PTHR43675:SF9">
    <property type="entry name" value="ARSENITE METHYLTRANSFERASE"/>
    <property type="match status" value="1"/>
</dbReference>
<evidence type="ECO:0000256" key="6">
    <source>
        <dbReference type="ARBA" id="ARBA00048428"/>
    </source>
</evidence>
<dbReference type="InterPro" id="IPR026669">
    <property type="entry name" value="Arsenite_MeTrfase-like"/>
</dbReference>
<evidence type="ECO:0000256" key="2">
    <source>
        <dbReference type="ARBA" id="ARBA00034521"/>
    </source>
</evidence>
<feature type="domain" description="Methyltransferase" evidence="8">
    <location>
        <begin position="84"/>
        <end position="237"/>
    </location>
</feature>
<dbReference type="GO" id="GO:0009404">
    <property type="term" value="P:toxin metabolic process"/>
    <property type="evidence" value="ECO:0007669"/>
    <property type="project" value="TreeGrafter"/>
</dbReference>
<proteinExistence type="inferred from homology"/>
<comment type="catalytic activity">
    <reaction evidence="4">
        <text>arsenic triglutathione + [thioredoxin]-dithiol + S-adenosyl-L-methionine + 2 H2O = methylarsonous acid + [thioredoxin]-disulfide + 3 glutathione + S-adenosyl-L-homocysteine + H(+)</text>
        <dbReference type="Rhea" id="RHEA:69460"/>
        <dbReference type="Rhea" id="RHEA-COMP:10698"/>
        <dbReference type="Rhea" id="RHEA-COMP:10700"/>
        <dbReference type="ChEBI" id="CHEBI:15377"/>
        <dbReference type="ChEBI" id="CHEBI:15378"/>
        <dbReference type="ChEBI" id="CHEBI:17826"/>
        <dbReference type="ChEBI" id="CHEBI:29950"/>
        <dbReference type="ChEBI" id="CHEBI:50058"/>
        <dbReference type="ChEBI" id="CHEBI:57856"/>
        <dbReference type="ChEBI" id="CHEBI:57925"/>
        <dbReference type="ChEBI" id="CHEBI:59789"/>
        <dbReference type="ChEBI" id="CHEBI:183640"/>
        <dbReference type="EC" id="2.1.1.137"/>
    </reaction>
</comment>
<feature type="region of interest" description="Disordered" evidence="7">
    <location>
        <begin position="363"/>
        <end position="382"/>
    </location>
</feature>
<dbReference type="InterPro" id="IPR029063">
    <property type="entry name" value="SAM-dependent_MTases_sf"/>
</dbReference>
<dbReference type="GO" id="GO:0018872">
    <property type="term" value="P:arsonoacetate metabolic process"/>
    <property type="evidence" value="ECO:0007669"/>
    <property type="project" value="TreeGrafter"/>
</dbReference>
<reference evidence="9" key="1">
    <citation type="journal article" date="2023" name="Science">
        <title>Genome structures resolve the early diversification of teleost fishes.</title>
        <authorList>
            <person name="Parey E."/>
            <person name="Louis A."/>
            <person name="Montfort J."/>
            <person name="Bouchez O."/>
            <person name="Roques C."/>
            <person name="Iampietro C."/>
            <person name="Lluch J."/>
            <person name="Castinel A."/>
            <person name="Donnadieu C."/>
            <person name="Desvignes T."/>
            <person name="Floi Bucao C."/>
            <person name="Jouanno E."/>
            <person name="Wen M."/>
            <person name="Mejri S."/>
            <person name="Dirks R."/>
            <person name="Jansen H."/>
            <person name="Henkel C."/>
            <person name="Chen W.J."/>
            <person name="Zahm M."/>
            <person name="Cabau C."/>
            <person name="Klopp C."/>
            <person name="Thompson A.W."/>
            <person name="Robinson-Rechavi M."/>
            <person name="Braasch I."/>
            <person name="Lecointre G."/>
            <person name="Bobe J."/>
            <person name="Postlethwait J.H."/>
            <person name="Berthelot C."/>
            <person name="Roest Crollius H."/>
            <person name="Guiguen Y."/>
        </authorList>
    </citation>
    <scope>NUCLEOTIDE SEQUENCE</scope>
    <source>
        <strain evidence="9">NC1722</strain>
    </source>
</reference>
<evidence type="ECO:0000313" key="10">
    <source>
        <dbReference type="Proteomes" id="UP001221898"/>
    </source>
</evidence>
<comment type="similarity">
    <text evidence="1">Belongs to the methyltransferase superfamily. Arsenite methyltransferase family.</text>
</comment>
<dbReference type="PANTHER" id="PTHR43675">
    <property type="entry name" value="ARSENITE METHYLTRANSFERASE"/>
    <property type="match status" value="1"/>
</dbReference>
<dbReference type="AlphaFoldDB" id="A0AAD7WAV9"/>
<sequence>MASCEKGSRSECSKERASHERMIHDDVKDYYGKKLQSSADLKTNACIAPAKPIPAFIRKALKDVHPDVTDRYYGCGLVVPECLEGCRILDLGCGSGRDVYMLSQLVGEKGHITGLDMTDKQLEVARKYVDHHAQKFGFSKPNTEFVQGYMEALEKAGLEGNSYDIIISNCVVNLSPDKTSVLREAFNVLKDGGELYFSDIYSSSRLPEEIKSHKVLWGECLGGALWWEDLVRLAAEVGFSPPRLVTASTITVDNKELESLLGDYKFVSATYRLFKIPKDSPRKGCQVMYNGDITGCEKSLEFDCHYTFKENEAVEVDGEVASILKQSRFAGEFSFQLDSQTSCCAPPKEISVNPFELEEKMKSGGTTSATGGCSGAQKSCCQ</sequence>
<evidence type="ECO:0000313" key="9">
    <source>
        <dbReference type="EMBL" id="KAJ8389820.1"/>
    </source>
</evidence>
<gene>
    <name evidence="9" type="ORF">AAFF_G00112890</name>
</gene>
<dbReference type="CDD" id="cd02440">
    <property type="entry name" value="AdoMet_MTases"/>
    <property type="match status" value="1"/>
</dbReference>
<comment type="caution">
    <text evidence="9">The sequence shown here is derived from an EMBL/GenBank/DDBJ whole genome shotgun (WGS) entry which is preliminary data.</text>
</comment>
<dbReference type="GO" id="GO:0005829">
    <property type="term" value="C:cytosol"/>
    <property type="evidence" value="ECO:0007669"/>
    <property type="project" value="TreeGrafter"/>
</dbReference>
<evidence type="ECO:0000259" key="8">
    <source>
        <dbReference type="Pfam" id="PF13847"/>
    </source>
</evidence>
<accession>A0AAD7WAV9</accession>
<dbReference type="EMBL" id="JAINUG010000177">
    <property type="protein sequence ID" value="KAJ8389820.1"/>
    <property type="molecule type" value="Genomic_DNA"/>
</dbReference>
<comment type="catalytic activity">
    <reaction evidence="5">
        <text>arsenic triglutathione + 2 [thioredoxin]-dithiol + 2 S-adenosyl-L-methionine + H2O = dimethylarsinous acid + 2 [thioredoxin]-disulfide + 3 glutathione + 2 S-adenosyl-L-homocysteine + 2 H(+)</text>
        <dbReference type="Rhea" id="RHEA:69464"/>
        <dbReference type="Rhea" id="RHEA-COMP:10698"/>
        <dbReference type="Rhea" id="RHEA-COMP:10700"/>
        <dbReference type="ChEBI" id="CHEBI:15377"/>
        <dbReference type="ChEBI" id="CHEBI:15378"/>
        <dbReference type="ChEBI" id="CHEBI:23808"/>
        <dbReference type="ChEBI" id="CHEBI:29950"/>
        <dbReference type="ChEBI" id="CHEBI:50058"/>
        <dbReference type="ChEBI" id="CHEBI:57856"/>
        <dbReference type="ChEBI" id="CHEBI:57925"/>
        <dbReference type="ChEBI" id="CHEBI:59789"/>
        <dbReference type="ChEBI" id="CHEBI:183640"/>
        <dbReference type="EC" id="2.1.1.137"/>
    </reaction>
</comment>
<evidence type="ECO:0000256" key="7">
    <source>
        <dbReference type="SAM" id="MobiDB-lite"/>
    </source>
</evidence>
<dbReference type="EC" id="2.1.1.137" evidence="2"/>
<organism evidence="9 10">
    <name type="scientific">Aldrovandia affinis</name>
    <dbReference type="NCBI Taxonomy" id="143900"/>
    <lineage>
        <taxon>Eukaryota</taxon>
        <taxon>Metazoa</taxon>
        <taxon>Chordata</taxon>
        <taxon>Craniata</taxon>
        <taxon>Vertebrata</taxon>
        <taxon>Euteleostomi</taxon>
        <taxon>Actinopterygii</taxon>
        <taxon>Neopterygii</taxon>
        <taxon>Teleostei</taxon>
        <taxon>Notacanthiformes</taxon>
        <taxon>Halosauridae</taxon>
        <taxon>Aldrovandia</taxon>
    </lineage>
</organism>
<dbReference type="Proteomes" id="UP001221898">
    <property type="component" value="Unassembled WGS sequence"/>
</dbReference>
<keyword evidence="10" id="KW-1185">Reference proteome</keyword>
<dbReference type="SUPFAM" id="SSF53335">
    <property type="entry name" value="S-adenosyl-L-methionine-dependent methyltransferases"/>
    <property type="match status" value="1"/>
</dbReference>
<dbReference type="Gene3D" id="3.40.50.150">
    <property type="entry name" value="Vaccinia Virus protein VP39"/>
    <property type="match status" value="1"/>
</dbReference>
<dbReference type="InterPro" id="IPR025714">
    <property type="entry name" value="Methyltranfer_dom"/>
</dbReference>
<comment type="catalytic activity">
    <reaction evidence="6">
        <text>arsenic triglutathione + 3 [thioredoxin]-dithiol + 3 S-adenosyl-L-methionine = trimethylarsine + 3 [thioredoxin]-disulfide + 3 glutathione + 3 S-adenosyl-L-homocysteine + 3 H(+)</text>
        <dbReference type="Rhea" id="RHEA:69432"/>
        <dbReference type="Rhea" id="RHEA-COMP:10698"/>
        <dbReference type="Rhea" id="RHEA-COMP:10700"/>
        <dbReference type="ChEBI" id="CHEBI:15378"/>
        <dbReference type="ChEBI" id="CHEBI:27130"/>
        <dbReference type="ChEBI" id="CHEBI:29950"/>
        <dbReference type="ChEBI" id="CHEBI:50058"/>
        <dbReference type="ChEBI" id="CHEBI:57856"/>
        <dbReference type="ChEBI" id="CHEBI:57925"/>
        <dbReference type="ChEBI" id="CHEBI:59789"/>
        <dbReference type="ChEBI" id="CHEBI:183640"/>
        <dbReference type="EC" id="2.1.1.137"/>
    </reaction>
</comment>
<dbReference type="Pfam" id="PF13847">
    <property type="entry name" value="Methyltransf_31"/>
    <property type="match status" value="1"/>
</dbReference>